<dbReference type="GeneID" id="34619172"/>
<dbReference type="GO" id="GO:0042147">
    <property type="term" value="P:retrograde transport, endosome to Golgi"/>
    <property type="evidence" value="ECO:0007669"/>
    <property type="project" value="TreeGrafter"/>
</dbReference>
<dbReference type="PANTHER" id="PTHR15954:SF4">
    <property type="entry name" value="VACUOLAR PROTEIN SORTING-ASSOCIATED PROTEIN 51 HOMOLOG"/>
    <property type="match status" value="1"/>
</dbReference>
<keyword evidence="2" id="KW-0175">Coiled coil</keyword>
<protein>
    <submittedName>
        <fullName evidence="5">Uncharacterized protein LOC34619172</fullName>
    </submittedName>
</protein>
<evidence type="ECO:0000256" key="2">
    <source>
        <dbReference type="SAM" id="Coils"/>
    </source>
</evidence>
<dbReference type="GO" id="GO:0016020">
    <property type="term" value="C:membrane"/>
    <property type="evidence" value="ECO:0007669"/>
    <property type="project" value="TreeGrafter"/>
</dbReference>
<feature type="compositionally biased region" description="Low complexity" evidence="3">
    <location>
        <begin position="911"/>
        <end position="933"/>
    </location>
</feature>
<feature type="region of interest" description="Disordered" evidence="3">
    <location>
        <begin position="911"/>
        <end position="947"/>
    </location>
</feature>
<name>A0A6P6RYR2_9EIME</name>
<feature type="region of interest" description="Disordered" evidence="3">
    <location>
        <begin position="393"/>
        <end position="418"/>
    </location>
</feature>
<feature type="region of interest" description="Disordered" evidence="3">
    <location>
        <begin position="138"/>
        <end position="166"/>
    </location>
</feature>
<evidence type="ECO:0000256" key="3">
    <source>
        <dbReference type="SAM" id="MobiDB-lite"/>
    </source>
</evidence>
<feature type="compositionally biased region" description="Low complexity" evidence="3">
    <location>
        <begin position="138"/>
        <end position="155"/>
    </location>
</feature>
<dbReference type="RefSeq" id="XP_026192255.1">
    <property type="nucleotide sequence ID" value="XM_026336470.1"/>
</dbReference>
<gene>
    <name evidence="5" type="primary">LOC34619172</name>
</gene>
<dbReference type="InterPro" id="IPR014812">
    <property type="entry name" value="Vps51"/>
</dbReference>
<feature type="coiled-coil region" evidence="2">
    <location>
        <begin position="189"/>
        <end position="216"/>
    </location>
</feature>
<dbReference type="Pfam" id="PF08700">
    <property type="entry name" value="VPS51_Exo84_N"/>
    <property type="match status" value="1"/>
</dbReference>
<keyword evidence="4" id="KW-1185">Reference proteome</keyword>
<dbReference type="GO" id="GO:1990745">
    <property type="term" value="C:EARP complex"/>
    <property type="evidence" value="ECO:0007669"/>
    <property type="project" value="TreeGrafter"/>
</dbReference>
<dbReference type="AlphaFoldDB" id="A0A6P6RYR2"/>
<reference evidence="5" key="1">
    <citation type="submission" date="2025-08" db="UniProtKB">
        <authorList>
            <consortium name="RefSeq"/>
        </authorList>
    </citation>
    <scope>IDENTIFICATION</scope>
</reference>
<evidence type="ECO:0000313" key="4">
    <source>
        <dbReference type="Proteomes" id="UP000515125"/>
    </source>
</evidence>
<dbReference type="GO" id="GO:0007041">
    <property type="term" value="P:lysosomal transport"/>
    <property type="evidence" value="ECO:0007669"/>
    <property type="project" value="TreeGrafter"/>
</dbReference>
<accession>A0A6P6RYR2</accession>
<evidence type="ECO:0000256" key="1">
    <source>
        <dbReference type="ARBA" id="ARBA00006080"/>
    </source>
</evidence>
<feature type="compositionally biased region" description="Low complexity" evidence="3">
    <location>
        <begin position="398"/>
        <end position="407"/>
    </location>
</feature>
<feature type="region of interest" description="Disordered" evidence="3">
    <location>
        <begin position="1"/>
        <end position="123"/>
    </location>
</feature>
<comment type="similarity">
    <text evidence="1">Belongs to the VPS51 family.</text>
</comment>
<dbReference type="GO" id="GO:0007030">
    <property type="term" value="P:Golgi organization"/>
    <property type="evidence" value="ECO:0007669"/>
    <property type="project" value="TreeGrafter"/>
</dbReference>
<proteinExistence type="inferred from homology"/>
<dbReference type="PANTHER" id="PTHR15954">
    <property type="entry name" value="VACUOLAR PROTEIN SORTING-ASSOCIATED PROTEIN 51 HOMOLOG"/>
    <property type="match status" value="1"/>
</dbReference>
<sequence>MAFPPASRGSPSHPPSTTASAVAARRSADGRPGRPLSRVEQMLHAYYDLEEAGDTDKAPEHPPAAVEAGGQKRPLAADQQPTASATAPDLCEASAVGGSSVDTAPAPVSAGATTARQPHGARGGVDAARQLLQEMPPLLHPSASSSPRPAGSRALGASTSPRVPPSLDLNSPAFDMQAYFTAAVRSCSLRELLRLTNELEAEVRILERDIRTLVYENYGKFLSATETVRRVRQAMGDIEQQLQHLSLSVSAIESSSGQLMKTVHERAAGIEDLVAFRQLIEQLQLLLTLPELLRQHLAAGSPLTALQVYDRAKLFLAKQNVTSPPLQRLLLLKRDAEAAAAYCVQLLKQQLDRGVGGEEEEKGQEEVAALSNRAAASSAAAASKAAGTEGVFTSLGGSSSSSSSSSSTGRPAATPLGSEEASRIVRLLLRSGEDARELLRIYQRGRRHACLRVLERCCGREAVEGGGPSNAAVAEGVEGDQREVGVAGDASSAREGGVARTEIGLEGACSQIACRFVPQVAAALKDMLVLLRFIALQKKKKRFEEAGTTKRVVEAAAAAGRDREPQEAALVRRVREDAAAAEEGCGAIEPEGECLLLSFLTSLVDAAFSRLSATIASTVPAAASVLQGCRTVTSALEKSWEEVLLPAATLQQQALQTMRQAHRAVLLEATALTFKRAYAKVVQELHDTLAAATRLQLEQEQEEEAQAKPFSVLHTAKRAVAVTQQHAAAQCVIVEGCMALTDAQQLLQDAFPSPTPAEQESLLHAHITPWVAGLFELFLLFTLQLTRNVPAAFAGCPIVLETALAELQQPDARRHANGSVSHARRTYLTPQVEAALWVSVVNCPWRSPEARKAELPASERSLCPSFLSAQFEFLSSVLVCLRIGRHLQQVGLAKLEAVGVELHPSLLPPHWLSGNSNNNNNNSNNYNSNNTNNNDHRRRTGAASGQPSVAARLRAAVHSLVTAFVFYCGQRAAEDTIAVLAERYVLRLQPGRGSVQTCASPDRTGGGAFAPLVQALRECDDAFAAIAEDTARTPPFASAGKNAAVAATQGSSSVTEAMQQQLPPRRLARFLSRRRTAVEREMERLFARKQRVYGCVTFNRCRSVLSVFRIAARAVLEFVRGCSLPPAAVQQLQADCEEAADAVRQLLQPEDASLVDGVFDEIAAVGAGLSREEGIAKARRLFPHEEEGGAARRQKLRGVHTVDNTAHSAERFWGHNAAAGNQHLMTRDTW</sequence>
<dbReference type="Proteomes" id="UP000515125">
    <property type="component" value="Unplaced"/>
</dbReference>
<dbReference type="GO" id="GO:0000938">
    <property type="term" value="C:GARP complex"/>
    <property type="evidence" value="ECO:0007669"/>
    <property type="project" value="TreeGrafter"/>
</dbReference>
<dbReference type="GO" id="GO:0005829">
    <property type="term" value="C:cytosol"/>
    <property type="evidence" value="ECO:0007669"/>
    <property type="project" value="GOC"/>
</dbReference>
<dbReference type="OrthoDB" id="203678at2759"/>
<organism evidence="4 5">
    <name type="scientific">Cyclospora cayetanensis</name>
    <dbReference type="NCBI Taxonomy" id="88456"/>
    <lineage>
        <taxon>Eukaryota</taxon>
        <taxon>Sar</taxon>
        <taxon>Alveolata</taxon>
        <taxon>Apicomplexa</taxon>
        <taxon>Conoidasida</taxon>
        <taxon>Coccidia</taxon>
        <taxon>Eucoccidiorida</taxon>
        <taxon>Eimeriorina</taxon>
        <taxon>Eimeriidae</taxon>
        <taxon>Cyclospora</taxon>
    </lineage>
</organism>
<dbReference type="GO" id="GO:0032456">
    <property type="term" value="P:endocytic recycling"/>
    <property type="evidence" value="ECO:0007669"/>
    <property type="project" value="TreeGrafter"/>
</dbReference>
<evidence type="ECO:0000313" key="5">
    <source>
        <dbReference type="RefSeq" id="XP_026192255.1"/>
    </source>
</evidence>
<feature type="compositionally biased region" description="Low complexity" evidence="3">
    <location>
        <begin position="15"/>
        <end position="25"/>
    </location>
</feature>
<dbReference type="GO" id="GO:0048193">
    <property type="term" value="P:Golgi vesicle transport"/>
    <property type="evidence" value="ECO:0007669"/>
    <property type="project" value="TreeGrafter"/>
</dbReference>